<reference evidence="1" key="1">
    <citation type="submission" date="2022-02" db="EMBL/GenBank/DDBJ databases">
        <title>Plant Genome Project.</title>
        <authorList>
            <person name="Zhang R.-G."/>
        </authorList>
    </citation>
    <scope>NUCLEOTIDE SEQUENCE</scope>
    <source>
        <strain evidence="1">AT1</strain>
    </source>
</reference>
<dbReference type="Proteomes" id="UP001062846">
    <property type="component" value="Chromosome 13"/>
</dbReference>
<comment type="caution">
    <text evidence="1">The sequence shown here is derived from an EMBL/GenBank/DDBJ whole genome shotgun (WGS) entry which is preliminary data.</text>
</comment>
<gene>
    <name evidence="1" type="ORF">RHMOL_Rhmol13G0032100</name>
</gene>
<proteinExistence type="predicted"/>
<protein>
    <submittedName>
        <fullName evidence="1">Uncharacterized protein</fullName>
    </submittedName>
</protein>
<name>A0ACC0L3Z3_RHOML</name>
<evidence type="ECO:0000313" key="1">
    <source>
        <dbReference type="EMBL" id="KAI8522893.1"/>
    </source>
</evidence>
<dbReference type="EMBL" id="CM046400">
    <property type="protein sequence ID" value="KAI8522893.1"/>
    <property type="molecule type" value="Genomic_DNA"/>
</dbReference>
<sequence length="134" mass="14522">MHKQAAKRHFQSDSSRADLKYRRLYFDSQKKNEALTKENYELSKNLAVAMGKIEGLAESSRVCSGLLGKLQDVLLISNLGKATETAMNLSSQAVLCRCSSPSGVGDPRVAVKKKAQGVGDPKVAVKKKAKGKNN</sequence>
<accession>A0ACC0L3Z3</accession>
<organism evidence="1 2">
    <name type="scientific">Rhododendron molle</name>
    <name type="common">Chinese azalea</name>
    <name type="synonym">Azalea mollis</name>
    <dbReference type="NCBI Taxonomy" id="49168"/>
    <lineage>
        <taxon>Eukaryota</taxon>
        <taxon>Viridiplantae</taxon>
        <taxon>Streptophyta</taxon>
        <taxon>Embryophyta</taxon>
        <taxon>Tracheophyta</taxon>
        <taxon>Spermatophyta</taxon>
        <taxon>Magnoliopsida</taxon>
        <taxon>eudicotyledons</taxon>
        <taxon>Gunneridae</taxon>
        <taxon>Pentapetalae</taxon>
        <taxon>asterids</taxon>
        <taxon>Ericales</taxon>
        <taxon>Ericaceae</taxon>
        <taxon>Ericoideae</taxon>
        <taxon>Rhodoreae</taxon>
        <taxon>Rhododendron</taxon>
    </lineage>
</organism>
<keyword evidence="2" id="KW-1185">Reference proteome</keyword>
<evidence type="ECO:0000313" key="2">
    <source>
        <dbReference type="Proteomes" id="UP001062846"/>
    </source>
</evidence>